<proteinExistence type="predicted"/>
<feature type="region of interest" description="Disordered" evidence="1">
    <location>
        <begin position="41"/>
        <end position="61"/>
    </location>
</feature>
<gene>
    <name evidence="2" type="ORF">GCM10009544_48700</name>
</gene>
<protein>
    <recommendedName>
        <fullName evidence="4">Conjugal transfer protein TraB</fullName>
    </recommendedName>
</protein>
<sequence>MDEHEGHSGPGASGDSRLAKEPETLATFQKRIEEVLTKLEKSAASSKSMGDQKVPQASFGTGFGSAKELATLYDKVHERLLTLSKVFGDQVEAMGFAAVIAERGYDGIDAEEAERLRAIQKRTRQYEHDRPRPGGTPAGTDEKGTGGSSGY</sequence>
<dbReference type="EMBL" id="BAAAHB010000069">
    <property type="protein sequence ID" value="GAA0481052.1"/>
    <property type="molecule type" value="Genomic_DNA"/>
</dbReference>
<feature type="region of interest" description="Disordered" evidence="1">
    <location>
        <begin position="1"/>
        <end position="24"/>
    </location>
</feature>
<reference evidence="3" key="1">
    <citation type="journal article" date="2019" name="Int. J. Syst. Evol. Microbiol.">
        <title>The Global Catalogue of Microorganisms (GCM) 10K type strain sequencing project: providing services to taxonomists for standard genome sequencing and annotation.</title>
        <authorList>
            <consortium name="The Broad Institute Genomics Platform"/>
            <consortium name="The Broad Institute Genome Sequencing Center for Infectious Disease"/>
            <person name="Wu L."/>
            <person name="Ma J."/>
        </authorList>
    </citation>
    <scope>NUCLEOTIDE SEQUENCE [LARGE SCALE GENOMIC DNA]</scope>
    <source>
        <strain evidence="3">JCM 10649</strain>
    </source>
</reference>
<evidence type="ECO:0000256" key="1">
    <source>
        <dbReference type="SAM" id="MobiDB-lite"/>
    </source>
</evidence>
<name>A0ABP3KJI1_9ACTN</name>
<organism evidence="2 3">
    <name type="scientific">Streptomyces stramineus</name>
    <dbReference type="NCBI Taxonomy" id="173861"/>
    <lineage>
        <taxon>Bacteria</taxon>
        <taxon>Bacillati</taxon>
        <taxon>Actinomycetota</taxon>
        <taxon>Actinomycetes</taxon>
        <taxon>Kitasatosporales</taxon>
        <taxon>Streptomycetaceae</taxon>
        <taxon>Streptomyces</taxon>
    </lineage>
</organism>
<feature type="region of interest" description="Disordered" evidence="1">
    <location>
        <begin position="121"/>
        <end position="151"/>
    </location>
</feature>
<dbReference type="RefSeq" id="WP_344094461.1">
    <property type="nucleotide sequence ID" value="NZ_BAAAHB010000069.1"/>
</dbReference>
<dbReference type="Proteomes" id="UP001499895">
    <property type="component" value="Unassembled WGS sequence"/>
</dbReference>
<accession>A0ABP3KJI1</accession>
<comment type="caution">
    <text evidence="2">The sequence shown here is derived from an EMBL/GenBank/DDBJ whole genome shotgun (WGS) entry which is preliminary data.</text>
</comment>
<evidence type="ECO:0008006" key="4">
    <source>
        <dbReference type="Google" id="ProtNLM"/>
    </source>
</evidence>
<evidence type="ECO:0000313" key="3">
    <source>
        <dbReference type="Proteomes" id="UP001499895"/>
    </source>
</evidence>
<evidence type="ECO:0000313" key="2">
    <source>
        <dbReference type="EMBL" id="GAA0481052.1"/>
    </source>
</evidence>
<keyword evidence="3" id="KW-1185">Reference proteome</keyword>